<accession>A0A8D8DKM5</accession>
<evidence type="ECO:0000313" key="2">
    <source>
        <dbReference type="EMBL" id="CAG6514520.1"/>
    </source>
</evidence>
<proteinExistence type="predicted"/>
<name>A0A8D8DKM5_CULPI</name>
<feature type="region of interest" description="Disordered" evidence="1">
    <location>
        <begin position="86"/>
        <end position="123"/>
    </location>
</feature>
<dbReference type="EMBL" id="HBUE01275285">
    <property type="protein sequence ID" value="CAG6566009.1"/>
    <property type="molecule type" value="Transcribed_RNA"/>
</dbReference>
<dbReference type="AlphaFoldDB" id="A0A8D8DKM5"/>
<protein>
    <submittedName>
        <fullName evidence="2">(northern house mosquito) hypothetical protein</fullName>
    </submittedName>
</protein>
<feature type="region of interest" description="Disordered" evidence="1">
    <location>
        <begin position="14"/>
        <end position="46"/>
    </location>
</feature>
<dbReference type="EMBL" id="HBUE01169893">
    <property type="protein sequence ID" value="CAG6514520.1"/>
    <property type="molecule type" value="Transcribed_RNA"/>
</dbReference>
<organism evidence="2">
    <name type="scientific">Culex pipiens</name>
    <name type="common">House mosquito</name>
    <dbReference type="NCBI Taxonomy" id="7175"/>
    <lineage>
        <taxon>Eukaryota</taxon>
        <taxon>Metazoa</taxon>
        <taxon>Ecdysozoa</taxon>
        <taxon>Arthropoda</taxon>
        <taxon>Hexapoda</taxon>
        <taxon>Insecta</taxon>
        <taxon>Pterygota</taxon>
        <taxon>Neoptera</taxon>
        <taxon>Endopterygota</taxon>
        <taxon>Diptera</taxon>
        <taxon>Nematocera</taxon>
        <taxon>Culicoidea</taxon>
        <taxon>Culicidae</taxon>
        <taxon>Culicinae</taxon>
        <taxon>Culicini</taxon>
        <taxon>Culex</taxon>
        <taxon>Culex</taxon>
    </lineage>
</organism>
<sequence>MSGVVFPLNRKIEKTRKKMAGKTISGADRHKNARNVPPACRPAKTSHRLLPFGRGQLDEQHRRLRETKTAKPCHRLGHVPAYLRRSQKCPKRSASVPSRKNLPPLAAIRPRSVGRTAPPATRN</sequence>
<reference evidence="2" key="1">
    <citation type="submission" date="2021-05" db="EMBL/GenBank/DDBJ databases">
        <authorList>
            <person name="Alioto T."/>
            <person name="Alioto T."/>
            <person name="Gomez Garrido J."/>
        </authorList>
    </citation>
    <scope>NUCLEOTIDE SEQUENCE</scope>
</reference>
<evidence type="ECO:0000256" key="1">
    <source>
        <dbReference type="SAM" id="MobiDB-lite"/>
    </source>
</evidence>